<comment type="similarity">
    <text evidence="1">Belongs to the short-chain dehydrogenases/reductases (SDR) family.</text>
</comment>
<reference evidence="3 4" key="1">
    <citation type="submission" date="2017-01" db="EMBL/GenBank/DDBJ databases">
        <authorList>
            <person name="Mah S.A."/>
            <person name="Swanson W.J."/>
            <person name="Moy G.W."/>
            <person name="Vacquier V.D."/>
        </authorList>
    </citation>
    <scope>NUCLEOTIDE SEQUENCE [LARGE SCALE GENOMIC DNA]</scope>
    <source>
        <strain evidence="3 4">RU36E</strain>
    </source>
</reference>
<organism evidence="3 4">
    <name type="scientific">Aquipseudomonas alcaligenes</name>
    <name type="common">Pseudomonas alcaligenes</name>
    <dbReference type="NCBI Taxonomy" id="43263"/>
    <lineage>
        <taxon>Bacteria</taxon>
        <taxon>Pseudomonadati</taxon>
        <taxon>Pseudomonadota</taxon>
        <taxon>Gammaproteobacteria</taxon>
        <taxon>Pseudomonadales</taxon>
        <taxon>Pseudomonadaceae</taxon>
        <taxon>Aquipseudomonas</taxon>
    </lineage>
</organism>
<dbReference type="PRINTS" id="PR00081">
    <property type="entry name" value="GDHRDH"/>
</dbReference>
<protein>
    <submittedName>
        <fullName evidence="3">Enoyl-[acyl-carrier-protein] reductase [NADH]</fullName>
    </submittedName>
</protein>
<sequence length="253" mass="27287">MTTERQVVLITGAARGIGAAIAERFIDDGFDVVLNYRRSQGKGAANLDNLVARAEARGVRAYKALADISESRDVEQMIKSLRLDGLERIDHLVLNAASSPFKPVLELTKHDWKQLFGTSLVGNVAVINAVTPLMPAGGTICAISGVGSHLVLPNYPLGLMKAALENLVRYLEVELYDRGIRVNGVCGGLVRSEMLPYLSEMWPRMIANMESCGRRWALEPEEIANVVAFLASERSSAIRGQILVATGGVGLAA</sequence>
<accession>A0A1N6V7H4</accession>
<dbReference type="Proteomes" id="UP000185841">
    <property type="component" value="Unassembled WGS sequence"/>
</dbReference>
<evidence type="ECO:0000256" key="1">
    <source>
        <dbReference type="ARBA" id="ARBA00006484"/>
    </source>
</evidence>
<dbReference type="SUPFAM" id="SSF51735">
    <property type="entry name" value="NAD(P)-binding Rossmann-fold domains"/>
    <property type="match status" value="1"/>
</dbReference>
<dbReference type="AlphaFoldDB" id="A0A1N6V7H4"/>
<name>A0A1N6V7H4_AQUAC</name>
<gene>
    <name evidence="3" type="ORF">SAMN05878282_107157</name>
</gene>
<dbReference type="PANTHER" id="PTHR43639:SF1">
    <property type="entry name" value="SHORT-CHAIN DEHYDROGENASE_REDUCTASE FAMILY PROTEIN"/>
    <property type="match status" value="1"/>
</dbReference>
<dbReference type="InterPro" id="IPR002347">
    <property type="entry name" value="SDR_fam"/>
</dbReference>
<dbReference type="RefSeq" id="WP_076427875.1">
    <property type="nucleotide sequence ID" value="NZ_AP025273.1"/>
</dbReference>
<evidence type="ECO:0000313" key="4">
    <source>
        <dbReference type="Proteomes" id="UP000185841"/>
    </source>
</evidence>
<dbReference type="PANTHER" id="PTHR43639">
    <property type="entry name" value="OXIDOREDUCTASE, SHORT-CHAIN DEHYDROGENASE/REDUCTASE FAMILY (AFU_ORTHOLOGUE AFUA_5G02870)"/>
    <property type="match status" value="1"/>
</dbReference>
<evidence type="ECO:0000313" key="3">
    <source>
        <dbReference type="EMBL" id="SIQ73762.1"/>
    </source>
</evidence>
<dbReference type="Gene3D" id="3.40.50.720">
    <property type="entry name" value="NAD(P)-binding Rossmann-like Domain"/>
    <property type="match status" value="1"/>
</dbReference>
<evidence type="ECO:0000256" key="2">
    <source>
        <dbReference type="ARBA" id="ARBA00023002"/>
    </source>
</evidence>
<proteinExistence type="inferred from homology"/>
<dbReference type="Pfam" id="PF13561">
    <property type="entry name" value="adh_short_C2"/>
    <property type="match status" value="1"/>
</dbReference>
<keyword evidence="2" id="KW-0560">Oxidoreductase</keyword>
<dbReference type="EMBL" id="FTMP01000007">
    <property type="protein sequence ID" value="SIQ73762.1"/>
    <property type="molecule type" value="Genomic_DNA"/>
</dbReference>
<dbReference type="GO" id="GO:0016491">
    <property type="term" value="F:oxidoreductase activity"/>
    <property type="evidence" value="ECO:0007669"/>
    <property type="project" value="UniProtKB-KW"/>
</dbReference>
<dbReference type="InterPro" id="IPR036291">
    <property type="entry name" value="NAD(P)-bd_dom_sf"/>
</dbReference>